<dbReference type="RefSeq" id="WP_010874965.1">
    <property type="nucleotide sequence ID" value="NZ_CP010546.1"/>
</dbReference>
<dbReference type="EMBL" id="CP002077">
    <property type="protein sequence ID" value="ADK87059.1"/>
    <property type="molecule type" value="Genomic_DNA"/>
</dbReference>
<dbReference type="InterPro" id="IPR038078">
    <property type="entry name" value="PhoU-like_sf"/>
</dbReference>
<dbReference type="Gene3D" id="1.20.58.220">
    <property type="entry name" value="Phosphate transport system protein phou homolog 2, domain 2"/>
    <property type="match status" value="1"/>
</dbReference>
<dbReference type="GeneID" id="66608707"/>
<evidence type="ECO:0000313" key="3">
    <source>
        <dbReference type="Proteomes" id="UP000007756"/>
    </source>
</evidence>
<dbReference type="PaxDb" id="722438-MPNE_0708"/>
<sequence length="225" mass="26856">MESINYQILKRSEKKLLGLFFDYFQHVIKMHETLNKLLCEADVTKREKLIQAIYEMEDFSNKSEFKLINESIWAISKNSPLTNHLRLTITIIMCSRDLERICDYANNLTKFVKHYQHLDVSIFSKLVNLHKSVLNNLKQTFASLQDKEKPLTIQFENVTKILTEFEQQYRVVLTEYYDKVKDEKLSDRIFLIDLILSVKHIERINDYCYNIIKAFLFVKNPEVFN</sequence>
<dbReference type="GO" id="GO:0045936">
    <property type="term" value="P:negative regulation of phosphate metabolic process"/>
    <property type="evidence" value="ECO:0007669"/>
    <property type="project" value="InterPro"/>
</dbReference>
<dbReference type="NCBIfam" id="TIGR02135">
    <property type="entry name" value="phoU_full"/>
    <property type="match status" value="1"/>
</dbReference>
<reference evidence="2 3" key="1">
    <citation type="journal article" date="2010" name="Appl. Environ. Microbiol.">
        <title>Targeted chromosomal knockouts in Mycoplasma pneumoniae.</title>
        <authorList>
            <person name="Krishnakumar R."/>
            <person name="Assad-Garcia N."/>
            <person name="Benders G.A."/>
            <person name="Phan Q."/>
            <person name="Montague M.G."/>
            <person name="Glass J.I."/>
        </authorList>
    </citation>
    <scope>NUCLEOTIDE SEQUENCE [LARGE SCALE GENOMIC DNA]</scope>
    <source>
        <strain evidence="3">ATCC 15531 / DSM 22911 / NBRC 14401 / NCTC 10119 / FH</strain>
    </source>
</reference>
<dbReference type="PANTHER" id="PTHR42930">
    <property type="entry name" value="PHOSPHATE-SPECIFIC TRANSPORT SYSTEM ACCESSORY PROTEIN PHOU"/>
    <property type="match status" value="1"/>
</dbReference>
<dbReference type="KEGG" id="mpj:MPNE_0708"/>
<dbReference type="PANTHER" id="PTHR42930:SF3">
    <property type="entry name" value="PHOSPHATE-SPECIFIC TRANSPORT SYSTEM ACCESSORY PROTEIN PHOU"/>
    <property type="match status" value="1"/>
</dbReference>
<proteinExistence type="predicted"/>
<dbReference type="HOGENOM" id="CLU_107119_0_0_14"/>
<dbReference type="GO" id="GO:0030643">
    <property type="term" value="P:intracellular phosphate ion homeostasis"/>
    <property type="evidence" value="ECO:0007669"/>
    <property type="project" value="InterPro"/>
</dbReference>
<dbReference type="SMR" id="A0A0H3DKZ1"/>
<feature type="domain" description="PhoU" evidence="1">
    <location>
        <begin position="128"/>
        <end position="213"/>
    </location>
</feature>
<dbReference type="Pfam" id="PF01895">
    <property type="entry name" value="PhoU"/>
    <property type="match status" value="2"/>
</dbReference>
<organism evidence="2 3">
    <name type="scientific">Mycoplasmoides pneumoniae (strain ATCC 15531 / DSM 23978 / CIP 103766 / NBRC 14401 / NCTC 10119 / FH)</name>
    <name type="common">Mycoplasma pneumoniae</name>
    <dbReference type="NCBI Taxonomy" id="722438"/>
    <lineage>
        <taxon>Bacteria</taxon>
        <taxon>Bacillati</taxon>
        <taxon>Mycoplasmatota</taxon>
        <taxon>Mycoplasmoidales</taxon>
        <taxon>Mycoplasmoidaceae</taxon>
        <taxon>Mycoplasmoides</taxon>
    </lineage>
</organism>
<dbReference type="InterPro" id="IPR028366">
    <property type="entry name" value="PhoU"/>
</dbReference>
<dbReference type="PATRIC" id="fig|722438.3.peg.687"/>
<dbReference type="InterPro" id="IPR026022">
    <property type="entry name" value="PhoU_dom"/>
</dbReference>
<dbReference type="Proteomes" id="UP000007756">
    <property type="component" value="Chromosome"/>
</dbReference>
<dbReference type="eggNOG" id="COG0704">
    <property type="taxonomic scope" value="Bacteria"/>
</dbReference>
<name>A0A0H3DKZ1_MYCPB</name>
<protein>
    <submittedName>
        <fullName evidence="2">Phosphate transport system regulatory protein PhoU</fullName>
    </submittedName>
</protein>
<dbReference type="SUPFAM" id="SSF109755">
    <property type="entry name" value="PhoU-like"/>
    <property type="match status" value="1"/>
</dbReference>
<accession>A0A0H3DKZ1</accession>
<feature type="domain" description="PhoU" evidence="1">
    <location>
        <begin position="35"/>
        <end position="110"/>
    </location>
</feature>
<evidence type="ECO:0000259" key="1">
    <source>
        <dbReference type="Pfam" id="PF01895"/>
    </source>
</evidence>
<dbReference type="STRING" id="722438.F539_03430"/>
<gene>
    <name evidence="2" type="primary">phoU</name>
    <name evidence="2" type="ordered locus">MPNE_0708</name>
</gene>
<dbReference type="AlphaFoldDB" id="A0A0H3DKZ1"/>
<evidence type="ECO:0000313" key="2">
    <source>
        <dbReference type="EMBL" id="ADK87059.1"/>
    </source>
</evidence>